<protein>
    <submittedName>
        <fullName evidence="1">Uncharacterized protein</fullName>
    </submittedName>
</protein>
<name>A0A3T1CWD8_9VIRU</name>
<sequence length="118" mass="13021">MEAIQVTLVIYPPSSNRGRSVPSRQISKVYLFDVAEQGDVRLADALGELTRDEDNVDFDEPAMVKYHNSFHYCPISDNASSTACCPTTPLYALLLAAPKPRDAMPHLVVAIKSLQTKK</sequence>
<evidence type="ECO:0000313" key="1">
    <source>
        <dbReference type="EMBL" id="BBI30143.1"/>
    </source>
</evidence>
<proteinExistence type="predicted"/>
<reference evidence="2" key="1">
    <citation type="journal article" date="2019" name="J. Virol.">
        <title>Medusavirus, a novel large DNA virus discovered from hot spring water.</title>
        <authorList>
            <person name="Yoshikawa G."/>
            <person name="Blanc-Mathieu R."/>
            <person name="Song C."/>
            <person name="Kayama Y."/>
            <person name="Mochizuki T."/>
            <person name="Murata K."/>
            <person name="Ogata H."/>
            <person name="Takemura M."/>
        </authorList>
    </citation>
    <scope>NUCLEOTIDE SEQUENCE [LARGE SCALE GENOMIC DNA]</scope>
</reference>
<dbReference type="Proteomes" id="UP001161669">
    <property type="component" value="Segment"/>
</dbReference>
<evidence type="ECO:0000313" key="2">
    <source>
        <dbReference type="Proteomes" id="UP001161669"/>
    </source>
</evidence>
<accession>A0A3T1CWD8</accession>
<keyword evidence="2" id="KW-1185">Reference proteome</keyword>
<dbReference type="EMBL" id="AP018495">
    <property type="protein sequence ID" value="BBI30143.1"/>
    <property type="molecule type" value="Genomic_DNA"/>
</dbReference>
<dbReference type="KEGG" id="vg:80540495"/>
<organism evidence="1 2">
    <name type="scientific">Acanthamoeba castellanii medusavirus J1</name>
    <dbReference type="NCBI Taxonomy" id="3114988"/>
    <lineage>
        <taxon>Viruses</taxon>
        <taxon>Varidnaviria</taxon>
        <taxon>Bamfordvirae</taxon>
        <taxon>Nucleocytoviricota</taxon>
        <taxon>Megaviricetes</taxon>
        <taxon>Mamonoviridae</taxon>
        <taxon>Medusavirus</taxon>
        <taxon>Medusavirus medusae</taxon>
    </lineage>
</organism>